<protein>
    <recommendedName>
        <fullName evidence="3">Myb/SANT-like DNA-binding domain-containing protein</fullName>
    </recommendedName>
</protein>
<dbReference type="EMBL" id="CALNXK010000153">
    <property type="protein sequence ID" value="CAH3169971.1"/>
    <property type="molecule type" value="Genomic_DNA"/>
</dbReference>
<name>A0ABN8QV35_9CNID</name>
<evidence type="ECO:0000313" key="5">
    <source>
        <dbReference type="Proteomes" id="UP001159405"/>
    </source>
</evidence>
<keyword evidence="5" id="KW-1185">Reference proteome</keyword>
<organism evidence="4 5">
    <name type="scientific">Porites lobata</name>
    <dbReference type="NCBI Taxonomy" id="104759"/>
    <lineage>
        <taxon>Eukaryota</taxon>
        <taxon>Metazoa</taxon>
        <taxon>Cnidaria</taxon>
        <taxon>Anthozoa</taxon>
        <taxon>Hexacorallia</taxon>
        <taxon>Scleractinia</taxon>
        <taxon>Fungiina</taxon>
        <taxon>Poritidae</taxon>
        <taxon>Porites</taxon>
    </lineage>
</organism>
<dbReference type="PANTHER" id="PTHR47595">
    <property type="entry name" value="HEAT SHOCK 70 KDA PROTEIN 14"/>
    <property type="match status" value="1"/>
</dbReference>
<evidence type="ECO:0000256" key="1">
    <source>
        <dbReference type="SAM" id="Coils"/>
    </source>
</evidence>
<feature type="compositionally biased region" description="Basic residues" evidence="2">
    <location>
        <begin position="186"/>
        <end position="200"/>
    </location>
</feature>
<dbReference type="PANTHER" id="PTHR47595:SF1">
    <property type="entry name" value="MYB_SANT-LIKE DNA-BINDING DOMAIN-CONTAINING PROTEIN"/>
    <property type="match status" value="1"/>
</dbReference>
<keyword evidence="1" id="KW-0175">Coiled coil</keyword>
<proteinExistence type="predicted"/>
<gene>
    <name evidence="4" type="ORF">PLOB_00010478</name>
</gene>
<reference evidence="4 5" key="1">
    <citation type="submission" date="2022-05" db="EMBL/GenBank/DDBJ databases">
        <authorList>
            <consortium name="Genoscope - CEA"/>
            <person name="William W."/>
        </authorList>
    </citation>
    <scope>NUCLEOTIDE SEQUENCE [LARGE SCALE GENOMIC DNA]</scope>
</reference>
<sequence length="254" mass="28861">MLTDDLVSLMNHNCAAYVNVIVPTVERSTASPSPSVCSEMSDGPSKVERWEDADVRLLISIWSDHKHLFGGKSTKKEIFDKIAEQFTATSGRLVTGEQCMRKWSKLLAKQKEVEDHNNKSGNDRKSWKFYNELSQCLGKDVPVKPTYTMESSSNPLDCDGRKPSDDDESSSESVVEGPQSSDSAGKRKASAKKRCRKKPMSRSSAAEMLEFLKTYSEKREKAEEEKLRILKEMNDQKTAFFDRFFQFMEKSKNN</sequence>
<evidence type="ECO:0000256" key="2">
    <source>
        <dbReference type="SAM" id="MobiDB-lite"/>
    </source>
</evidence>
<accession>A0ABN8QV35</accession>
<dbReference type="Gene3D" id="1.10.10.60">
    <property type="entry name" value="Homeodomain-like"/>
    <property type="match status" value="1"/>
</dbReference>
<evidence type="ECO:0000313" key="4">
    <source>
        <dbReference type="EMBL" id="CAH3169971.1"/>
    </source>
</evidence>
<dbReference type="InterPro" id="IPR044822">
    <property type="entry name" value="Myb_DNA-bind_4"/>
</dbReference>
<feature type="compositionally biased region" description="Low complexity" evidence="2">
    <location>
        <begin position="171"/>
        <end position="183"/>
    </location>
</feature>
<feature type="region of interest" description="Disordered" evidence="2">
    <location>
        <begin position="144"/>
        <end position="204"/>
    </location>
</feature>
<evidence type="ECO:0000259" key="3">
    <source>
        <dbReference type="Pfam" id="PF13837"/>
    </source>
</evidence>
<feature type="coiled-coil region" evidence="1">
    <location>
        <begin position="205"/>
        <end position="239"/>
    </location>
</feature>
<dbReference type="Proteomes" id="UP001159405">
    <property type="component" value="Unassembled WGS sequence"/>
</dbReference>
<feature type="domain" description="Myb/SANT-like DNA-binding" evidence="3">
    <location>
        <begin position="49"/>
        <end position="135"/>
    </location>
</feature>
<dbReference type="Pfam" id="PF13837">
    <property type="entry name" value="Myb_DNA-bind_4"/>
    <property type="match status" value="1"/>
</dbReference>
<comment type="caution">
    <text evidence="4">The sequence shown here is derived from an EMBL/GenBank/DDBJ whole genome shotgun (WGS) entry which is preliminary data.</text>
</comment>